<evidence type="ECO:0000313" key="3">
    <source>
        <dbReference type="Proteomes" id="UP000774326"/>
    </source>
</evidence>
<name>A0A9P8TP45_WICPI</name>
<organism evidence="2 3">
    <name type="scientific">Wickerhamomyces pijperi</name>
    <name type="common">Yeast</name>
    <name type="synonym">Pichia pijperi</name>
    <dbReference type="NCBI Taxonomy" id="599730"/>
    <lineage>
        <taxon>Eukaryota</taxon>
        <taxon>Fungi</taxon>
        <taxon>Dikarya</taxon>
        <taxon>Ascomycota</taxon>
        <taxon>Saccharomycotina</taxon>
        <taxon>Saccharomycetes</taxon>
        <taxon>Phaffomycetales</taxon>
        <taxon>Wickerhamomycetaceae</taxon>
        <taxon>Wickerhamomyces</taxon>
    </lineage>
</organism>
<evidence type="ECO:0000313" key="2">
    <source>
        <dbReference type="EMBL" id="KAH3686026.1"/>
    </source>
</evidence>
<keyword evidence="3" id="KW-1185">Reference proteome</keyword>
<dbReference type="EMBL" id="JAEUBG010001689">
    <property type="protein sequence ID" value="KAH3686026.1"/>
    <property type="molecule type" value="Genomic_DNA"/>
</dbReference>
<dbReference type="Proteomes" id="UP000774326">
    <property type="component" value="Unassembled WGS sequence"/>
</dbReference>
<proteinExistence type="predicted"/>
<reference evidence="2" key="2">
    <citation type="submission" date="2021-01" db="EMBL/GenBank/DDBJ databases">
        <authorList>
            <person name="Schikora-Tamarit M.A."/>
        </authorList>
    </citation>
    <scope>NUCLEOTIDE SEQUENCE</scope>
    <source>
        <strain evidence="2">CBS2887</strain>
    </source>
</reference>
<gene>
    <name evidence="2" type="ORF">WICPIJ_003026</name>
</gene>
<dbReference type="Pfam" id="PF00646">
    <property type="entry name" value="F-box"/>
    <property type="match status" value="1"/>
</dbReference>
<dbReference type="AlphaFoldDB" id="A0A9P8TP45"/>
<comment type="caution">
    <text evidence="2">The sequence shown here is derived from an EMBL/GenBank/DDBJ whole genome shotgun (WGS) entry which is preliminary data.</text>
</comment>
<evidence type="ECO:0000259" key="1">
    <source>
        <dbReference type="PROSITE" id="PS50181"/>
    </source>
</evidence>
<protein>
    <recommendedName>
        <fullName evidence="1">F-box domain-containing protein</fullName>
    </recommendedName>
</protein>
<sequence>MTLSTSSFVFELPPELWRKVFCNINDFNTYTELIKVCKNFKEIIRDRSVTVQFVSNHSNNQKVPKNLVLDQRITDNIHTVALDEEIDITLSHYIYSVDSLFKPEFIESLVRVKESLRVLRLQSRFDIVVFEFHLSPHFDTVITGINLPFMRNLIPCALLRNQCFTHVQLLLPIESYALIPKPETSGSYLRKSTIRAYLQKFYAILPDLESRSPLLYDEESRELSYFCMNPTNQLNNNYLEDPSRNVKHTMDIVFTNVKSPYGFRNNTKVGVREARLFGLRERDLNRTITNERAFQSMLQEYIIAQQCSLCEAFKCSRDQIVETLASGSTNFKTDQDHRLSIVKQNIISLNDCLKTKIVKFKTKFNYPDEHYEEKDFIQTHLQKGTTPLVTLFNFFNQNPRWARTVKIHYCLSEHSYNNQRENYDDLFEKISAKIYDNMNPRYNNGLVKSNDLHRAGQVKKYPHLITLFQSFWKG</sequence>
<feature type="domain" description="F-box" evidence="1">
    <location>
        <begin position="6"/>
        <end position="53"/>
    </location>
</feature>
<dbReference type="InterPro" id="IPR001810">
    <property type="entry name" value="F-box_dom"/>
</dbReference>
<dbReference type="PROSITE" id="PS50181">
    <property type="entry name" value="FBOX"/>
    <property type="match status" value="1"/>
</dbReference>
<reference evidence="2" key="1">
    <citation type="journal article" date="2021" name="Open Biol.">
        <title>Shared evolutionary footprints suggest mitochondrial oxidative damage underlies multiple complex I losses in fungi.</title>
        <authorList>
            <person name="Schikora-Tamarit M.A."/>
            <person name="Marcet-Houben M."/>
            <person name="Nosek J."/>
            <person name="Gabaldon T."/>
        </authorList>
    </citation>
    <scope>NUCLEOTIDE SEQUENCE</scope>
    <source>
        <strain evidence="2">CBS2887</strain>
    </source>
</reference>
<accession>A0A9P8TP45</accession>